<gene>
    <name evidence="1" type="ORF">ACFQ1T_13360</name>
</gene>
<evidence type="ECO:0000313" key="1">
    <source>
        <dbReference type="EMBL" id="MFD0930770.1"/>
    </source>
</evidence>
<evidence type="ECO:0000313" key="2">
    <source>
        <dbReference type="Proteomes" id="UP001597106"/>
    </source>
</evidence>
<proteinExistence type="predicted"/>
<comment type="caution">
    <text evidence="1">The sequence shown here is derived from an EMBL/GenBank/DDBJ whole genome shotgun (WGS) entry which is preliminary data.</text>
</comment>
<reference evidence="2" key="1">
    <citation type="journal article" date="2019" name="Int. J. Syst. Evol. Microbiol.">
        <title>The Global Catalogue of Microorganisms (GCM) 10K type strain sequencing project: providing services to taxonomists for standard genome sequencing and annotation.</title>
        <authorList>
            <consortium name="The Broad Institute Genomics Platform"/>
            <consortium name="The Broad Institute Genome Sequencing Center for Infectious Disease"/>
            <person name="Wu L."/>
            <person name="Ma J."/>
        </authorList>
    </citation>
    <scope>NUCLEOTIDE SEQUENCE [LARGE SCALE GENOMIC DNA]</scope>
    <source>
        <strain evidence="2">CCUG 59685</strain>
    </source>
</reference>
<dbReference type="RefSeq" id="WP_194747106.1">
    <property type="nucleotide sequence ID" value="NZ_JBHTJW010000003.1"/>
</dbReference>
<dbReference type="PROSITE" id="PS51257">
    <property type="entry name" value="PROKAR_LIPOPROTEIN"/>
    <property type="match status" value="1"/>
</dbReference>
<organism evidence="1 2">
    <name type="scientific">Methylophilus glucosoxydans</name>
    <dbReference type="NCBI Taxonomy" id="752553"/>
    <lineage>
        <taxon>Bacteria</taxon>
        <taxon>Pseudomonadati</taxon>
        <taxon>Pseudomonadota</taxon>
        <taxon>Betaproteobacteria</taxon>
        <taxon>Nitrosomonadales</taxon>
        <taxon>Methylophilaceae</taxon>
        <taxon>Methylophilus</taxon>
    </lineage>
</organism>
<evidence type="ECO:0008006" key="3">
    <source>
        <dbReference type="Google" id="ProtNLM"/>
    </source>
</evidence>
<dbReference type="EMBL" id="JBHTJW010000003">
    <property type="protein sequence ID" value="MFD0930770.1"/>
    <property type="molecule type" value="Genomic_DNA"/>
</dbReference>
<keyword evidence="2" id="KW-1185">Reference proteome</keyword>
<sequence length="182" mass="19873">MKYHHVAFVMASSLLFSGCASITKDSNQPIRVETYNKQDQLVEDAKCTAKNERGEWSTKTPGSLVVHRSGQNLEIKCQKDNAESGFAVLVSRANGGMWGNILFGGGIGAIVDHNKGTAYSYPDWVKVILGDSLVFDRKNNVDNQIMTGLKANGDLLKKIQEDKAKEEEAAKKAAEAQKAAQQ</sequence>
<dbReference type="Proteomes" id="UP001597106">
    <property type="component" value="Unassembled WGS sequence"/>
</dbReference>
<accession>A0ABW3GNR0</accession>
<name>A0ABW3GNR0_9PROT</name>
<protein>
    <recommendedName>
        <fullName evidence="3">Lipoprotein</fullName>
    </recommendedName>
</protein>